<feature type="site" description="Participates in a stacking interaction with the thymidine ring of dTDP-4-oxo-6-deoxyglucose" evidence="3">
    <location>
        <position position="156"/>
    </location>
</feature>
<dbReference type="InterPro" id="IPR000888">
    <property type="entry name" value="RmlC-like"/>
</dbReference>
<dbReference type="EC" id="5.1.3.13" evidence="4"/>
<reference evidence="5" key="1">
    <citation type="submission" date="2020-02" db="EMBL/GenBank/DDBJ databases">
        <authorList>
            <person name="Meier V. D."/>
        </authorList>
    </citation>
    <scope>NUCLEOTIDE SEQUENCE</scope>
    <source>
        <strain evidence="5">AVDCRST_MAG65</strain>
    </source>
</reference>
<organism evidence="5">
    <name type="scientific">uncultured Solirubrobacteraceae bacterium</name>
    <dbReference type="NCBI Taxonomy" id="1162706"/>
    <lineage>
        <taxon>Bacteria</taxon>
        <taxon>Bacillati</taxon>
        <taxon>Actinomycetota</taxon>
        <taxon>Thermoleophilia</taxon>
        <taxon>Solirubrobacterales</taxon>
        <taxon>Solirubrobacteraceae</taxon>
        <taxon>environmental samples</taxon>
    </lineage>
</organism>
<sequence>MAERVLRRRAPRFLLSNLAAMEVLPTRLDGLRLLAPAVHGDQRGFFLETWRADAYAALGIDGPFVQDNHSRSRRGTLRGIHFQLRPGQGKLVRCARGEIFDVVVDLRRGSPTFGEWEGFSLDDARAHQLWMPVGFGHGFCVVSESADVAYKVTSYYDPATEAGITFDDPDVGVEWPDVELLFSERDAAAPRLADIAGELPYVYEPE</sequence>
<comment type="catalytic activity">
    <reaction evidence="4">
        <text>dTDP-4-dehydro-6-deoxy-alpha-D-glucose = dTDP-4-dehydro-beta-L-rhamnose</text>
        <dbReference type="Rhea" id="RHEA:16969"/>
        <dbReference type="ChEBI" id="CHEBI:57649"/>
        <dbReference type="ChEBI" id="CHEBI:62830"/>
        <dbReference type="EC" id="5.1.3.13"/>
    </reaction>
</comment>
<dbReference type="UniPathway" id="UPA00124"/>
<keyword evidence="4 5" id="KW-0413">Isomerase</keyword>
<name>A0A6J4RKW7_9ACTN</name>
<evidence type="ECO:0000313" key="5">
    <source>
        <dbReference type="EMBL" id="CAA9475999.1"/>
    </source>
</evidence>
<dbReference type="InterPro" id="IPR011051">
    <property type="entry name" value="RmlC_Cupin_sf"/>
</dbReference>
<feature type="active site" description="Proton donor" evidence="2">
    <location>
        <position position="150"/>
    </location>
</feature>
<dbReference type="SUPFAM" id="SSF51182">
    <property type="entry name" value="RmlC-like cupins"/>
    <property type="match status" value="1"/>
</dbReference>
<dbReference type="PANTHER" id="PTHR21047">
    <property type="entry name" value="DTDP-6-DEOXY-D-GLUCOSE-3,5 EPIMERASE"/>
    <property type="match status" value="1"/>
</dbReference>
<dbReference type="GO" id="GO:0019305">
    <property type="term" value="P:dTDP-rhamnose biosynthetic process"/>
    <property type="evidence" value="ECO:0007669"/>
    <property type="project" value="UniProtKB-UniRule"/>
</dbReference>
<evidence type="ECO:0000256" key="1">
    <source>
        <dbReference type="ARBA" id="ARBA00010154"/>
    </source>
</evidence>
<dbReference type="PANTHER" id="PTHR21047:SF2">
    <property type="entry name" value="THYMIDINE DIPHOSPHO-4-KETO-RHAMNOSE 3,5-EPIMERASE"/>
    <property type="match status" value="1"/>
</dbReference>
<comment type="function">
    <text evidence="4">Catalyzes the epimerization of the C3' and C5'positions of dTDP-6-deoxy-D-xylo-4-hexulose, forming dTDP-6-deoxy-L-lyxo-4-hexulose.</text>
</comment>
<evidence type="ECO:0000256" key="3">
    <source>
        <dbReference type="PIRSR" id="PIRSR600888-3"/>
    </source>
</evidence>
<dbReference type="GO" id="GO:0005829">
    <property type="term" value="C:cytosol"/>
    <property type="evidence" value="ECO:0007669"/>
    <property type="project" value="TreeGrafter"/>
</dbReference>
<feature type="active site" description="Proton acceptor" evidence="2">
    <location>
        <position position="81"/>
    </location>
</feature>
<dbReference type="Pfam" id="PF00908">
    <property type="entry name" value="dTDP_sugar_isom"/>
    <property type="match status" value="1"/>
</dbReference>
<comment type="pathway">
    <text evidence="4">Carbohydrate biosynthesis; dTDP-L-rhamnose biosynthesis.</text>
</comment>
<comment type="subunit">
    <text evidence="4">Homodimer.</text>
</comment>
<dbReference type="CDD" id="cd00438">
    <property type="entry name" value="cupin_RmlC"/>
    <property type="match status" value="1"/>
</dbReference>
<dbReference type="AlphaFoldDB" id="A0A6J4RKW7"/>
<evidence type="ECO:0000256" key="2">
    <source>
        <dbReference type="PIRSR" id="PIRSR600888-1"/>
    </source>
</evidence>
<comment type="similarity">
    <text evidence="1 4">Belongs to the dTDP-4-dehydrorhamnose 3,5-epimerase family.</text>
</comment>
<dbReference type="EMBL" id="CADCVL010000182">
    <property type="protein sequence ID" value="CAA9475999.1"/>
    <property type="molecule type" value="Genomic_DNA"/>
</dbReference>
<gene>
    <name evidence="5" type="ORF">AVDCRST_MAG65-1119</name>
</gene>
<dbReference type="GO" id="GO:0008830">
    <property type="term" value="F:dTDP-4-dehydrorhamnose 3,5-epimerase activity"/>
    <property type="evidence" value="ECO:0007669"/>
    <property type="project" value="UniProtKB-UniRule"/>
</dbReference>
<dbReference type="NCBIfam" id="TIGR01221">
    <property type="entry name" value="rmlC"/>
    <property type="match status" value="1"/>
</dbReference>
<accession>A0A6J4RKW7</accession>
<protein>
    <recommendedName>
        <fullName evidence="4">dTDP-4-dehydrorhamnose 3,5-epimerase</fullName>
        <ecNumber evidence="4">5.1.3.13</ecNumber>
    </recommendedName>
    <alternativeName>
        <fullName evidence="4">Thymidine diphospho-4-keto-rhamnose 3,5-epimerase</fullName>
    </alternativeName>
</protein>
<proteinExistence type="inferred from homology"/>
<evidence type="ECO:0000256" key="4">
    <source>
        <dbReference type="RuleBase" id="RU364069"/>
    </source>
</evidence>
<dbReference type="GO" id="GO:0000271">
    <property type="term" value="P:polysaccharide biosynthetic process"/>
    <property type="evidence" value="ECO:0007669"/>
    <property type="project" value="TreeGrafter"/>
</dbReference>
<dbReference type="Gene3D" id="2.60.120.10">
    <property type="entry name" value="Jelly Rolls"/>
    <property type="match status" value="1"/>
</dbReference>
<dbReference type="InterPro" id="IPR014710">
    <property type="entry name" value="RmlC-like_jellyroll"/>
</dbReference>